<dbReference type="InterPro" id="IPR001014">
    <property type="entry name" value="Ribosomal_uL23_CS"/>
</dbReference>
<evidence type="ECO:0000313" key="8">
    <source>
        <dbReference type="EMBL" id="KAK1947371.1"/>
    </source>
</evidence>
<dbReference type="FunFam" id="3.30.70.330:FF:000035">
    <property type="entry name" value="60S ribosomal protein L23a"/>
    <property type="match status" value="1"/>
</dbReference>
<dbReference type="NCBIfam" id="TIGR03636">
    <property type="entry name" value="uL23_arch"/>
    <property type="match status" value="1"/>
</dbReference>
<keyword evidence="9" id="KW-1185">Reference proteome</keyword>
<organism evidence="8 9">
    <name type="scientific">Phytophthora citrophthora</name>
    <dbReference type="NCBI Taxonomy" id="4793"/>
    <lineage>
        <taxon>Eukaryota</taxon>
        <taxon>Sar</taxon>
        <taxon>Stramenopiles</taxon>
        <taxon>Oomycota</taxon>
        <taxon>Peronosporomycetes</taxon>
        <taxon>Peronosporales</taxon>
        <taxon>Peronosporaceae</taxon>
        <taxon>Phytophthora</taxon>
    </lineage>
</organism>
<dbReference type="SUPFAM" id="SSF54189">
    <property type="entry name" value="Ribosomal proteins S24e, L23 and L15e"/>
    <property type="match status" value="1"/>
</dbReference>
<dbReference type="EMBL" id="JASMQC010000002">
    <property type="protein sequence ID" value="KAK1947371.1"/>
    <property type="molecule type" value="Genomic_DNA"/>
</dbReference>
<evidence type="ECO:0000256" key="5">
    <source>
        <dbReference type="ARBA" id="ARBA00023274"/>
    </source>
</evidence>
<evidence type="ECO:0000259" key="7">
    <source>
        <dbReference type="Pfam" id="PF03939"/>
    </source>
</evidence>
<dbReference type="InterPro" id="IPR019985">
    <property type="entry name" value="Ribosomal_uL23"/>
</dbReference>
<evidence type="ECO:0000256" key="2">
    <source>
        <dbReference type="ARBA" id="ARBA00022730"/>
    </source>
</evidence>
<dbReference type="Proteomes" id="UP001259832">
    <property type="component" value="Unassembled WGS sequence"/>
</dbReference>
<keyword evidence="2" id="KW-0699">rRNA-binding</keyword>
<name>A0AAD9H0L4_9STRA</name>
<reference evidence="8" key="1">
    <citation type="submission" date="2023-08" db="EMBL/GenBank/DDBJ databases">
        <title>Reference Genome Resource for the Citrus Pathogen Phytophthora citrophthora.</title>
        <authorList>
            <person name="Moller H."/>
            <person name="Coetzee B."/>
            <person name="Rose L.J."/>
            <person name="Van Niekerk J.M."/>
        </authorList>
    </citation>
    <scope>NUCLEOTIDE SEQUENCE</scope>
    <source>
        <strain evidence="8">STE-U-9442</strain>
    </source>
</reference>
<gene>
    <name evidence="8" type="ORF">P3T76_001381</name>
</gene>
<dbReference type="HAMAP" id="MF_01369_A">
    <property type="entry name" value="Ribosomal_uL23_A"/>
    <property type="match status" value="1"/>
</dbReference>
<dbReference type="GO" id="GO:0005840">
    <property type="term" value="C:ribosome"/>
    <property type="evidence" value="ECO:0007669"/>
    <property type="project" value="UniProtKB-KW"/>
</dbReference>
<dbReference type="GO" id="GO:0006412">
    <property type="term" value="P:translation"/>
    <property type="evidence" value="ECO:0007669"/>
    <property type="project" value="InterPro"/>
</dbReference>
<sequence length="185" mass="20618">MQVAKIPLEPLAQSPLSKSDTEQLVVISQRGKQAEMAKVTSNPKTSAGKSAAKLSKKVIKGSHGKVLKIRTKVHFYKPKTLQLARAPRYARKAVPSRNKLDKYRIIKSPLTTESAMKKIEDNNTLVFLVDLLANKRQIKDAVKQLYDIKVAKVNTLIRPDGQKKAYVRLTADYDALDVANRIGVI</sequence>
<dbReference type="GO" id="GO:0003735">
    <property type="term" value="F:structural constituent of ribosome"/>
    <property type="evidence" value="ECO:0007669"/>
    <property type="project" value="InterPro"/>
</dbReference>
<comment type="similarity">
    <text evidence="1 6">Belongs to the universal ribosomal protein uL23 family.</text>
</comment>
<comment type="caution">
    <text evidence="8">The sequence shown here is derived from an EMBL/GenBank/DDBJ whole genome shotgun (WGS) entry which is preliminary data.</text>
</comment>
<dbReference type="AlphaFoldDB" id="A0AAD9H0L4"/>
<evidence type="ECO:0000256" key="1">
    <source>
        <dbReference type="ARBA" id="ARBA00006700"/>
    </source>
</evidence>
<dbReference type="GO" id="GO:0019843">
    <property type="term" value="F:rRNA binding"/>
    <property type="evidence" value="ECO:0007669"/>
    <property type="project" value="UniProtKB-KW"/>
</dbReference>
<dbReference type="PROSITE" id="PS00050">
    <property type="entry name" value="RIBOSOMAL_L23"/>
    <property type="match status" value="1"/>
</dbReference>
<dbReference type="InterPro" id="IPR012677">
    <property type="entry name" value="Nucleotide-bd_a/b_plait_sf"/>
</dbReference>
<dbReference type="PANTHER" id="PTHR11620">
    <property type="entry name" value="60S RIBOSOMAL PROTEIN L23A"/>
    <property type="match status" value="1"/>
</dbReference>
<dbReference type="Pfam" id="PF00276">
    <property type="entry name" value="Ribosomal_L23"/>
    <property type="match status" value="1"/>
</dbReference>
<dbReference type="GO" id="GO:1990904">
    <property type="term" value="C:ribonucleoprotein complex"/>
    <property type="evidence" value="ECO:0007669"/>
    <property type="project" value="UniProtKB-KW"/>
</dbReference>
<evidence type="ECO:0000256" key="6">
    <source>
        <dbReference type="RuleBase" id="RU003934"/>
    </source>
</evidence>
<dbReference type="Gene3D" id="3.30.70.330">
    <property type="match status" value="1"/>
</dbReference>
<accession>A0AAD9H0L4</accession>
<feature type="domain" description="Large ribosomal subunit protein uL23 N-terminal" evidence="7">
    <location>
        <begin position="49"/>
        <end position="96"/>
    </location>
</feature>
<dbReference type="InterPro" id="IPR005633">
    <property type="entry name" value="Ribosomal_uL23_N"/>
</dbReference>
<dbReference type="NCBIfam" id="NF011118">
    <property type="entry name" value="PRK14548.1"/>
    <property type="match status" value="1"/>
</dbReference>
<protein>
    <submittedName>
        <fullName evidence="8">60S ribosomal protein L23a</fullName>
    </submittedName>
</protein>
<dbReference type="Pfam" id="PF03939">
    <property type="entry name" value="Ribosomal_L23eN"/>
    <property type="match status" value="1"/>
</dbReference>
<keyword evidence="4 6" id="KW-0689">Ribosomal protein</keyword>
<proteinExistence type="inferred from homology"/>
<dbReference type="InterPro" id="IPR012678">
    <property type="entry name" value="Ribosomal_uL23/eL15/eS24_sf"/>
</dbReference>
<keyword evidence="5 6" id="KW-0687">Ribonucleoprotein</keyword>
<evidence type="ECO:0000256" key="3">
    <source>
        <dbReference type="ARBA" id="ARBA00022884"/>
    </source>
</evidence>
<evidence type="ECO:0000313" key="9">
    <source>
        <dbReference type="Proteomes" id="UP001259832"/>
    </source>
</evidence>
<keyword evidence="3" id="KW-0694">RNA-binding</keyword>
<evidence type="ECO:0000256" key="4">
    <source>
        <dbReference type="ARBA" id="ARBA00022980"/>
    </source>
</evidence>
<dbReference type="InterPro" id="IPR013025">
    <property type="entry name" value="Ribosomal_uL23-like"/>
</dbReference>